<dbReference type="RefSeq" id="XP_026682369.1">
    <property type="nucleotide sequence ID" value="XM_026826568.1"/>
</dbReference>
<keyword evidence="4" id="KW-0175">Coiled coil</keyword>
<dbReference type="PaxDb" id="121845-A0A3Q0J1M7"/>
<evidence type="ECO:0000313" key="6">
    <source>
        <dbReference type="Proteomes" id="UP000079169"/>
    </source>
</evidence>
<organism evidence="6 7">
    <name type="scientific">Diaphorina citri</name>
    <name type="common">Asian citrus psyllid</name>
    <dbReference type="NCBI Taxonomy" id="121845"/>
    <lineage>
        <taxon>Eukaryota</taxon>
        <taxon>Metazoa</taxon>
        <taxon>Ecdysozoa</taxon>
        <taxon>Arthropoda</taxon>
        <taxon>Hexapoda</taxon>
        <taxon>Insecta</taxon>
        <taxon>Pterygota</taxon>
        <taxon>Neoptera</taxon>
        <taxon>Paraneoptera</taxon>
        <taxon>Hemiptera</taxon>
        <taxon>Sternorrhyncha</taxon>
        <taxon>Psylloidea</taxon>
        <taxon>Psyllidae</taxon>
        <taxon>Diaphorininae</taxon>
        <taxon>Diaphorina</taxon>
    </lineage>
</organism>
<feature type="compositionally biased region" description="Acidic residues" evidence="5">
    <location>
        <begin position="425"/>
        <end position="446"/>
    </location>
</feature>
<dbReference type="SUPFAM" id="SSF52540">
    <property type="entry name" value="P-loop containing nucleoside triphosphate hydrolases"/>
    <property type="match status" value="1"/>
</dbReference>
<keyword evidence="2" id="KW-0547">Nucleotide-binding</keyword>
<dbReference type="GeneID" id="103513344"/>
<dbReference type="InterPro" id="IPR000850">
    <property type="entry name" value="Adenylat/UMP-CMP_kin"/>
</dbReference>
<evidence type="ECO:0000313" key="7">
    <source>
        <dbReference type="RefSeq" id="XP_026682369.1"/>
    </source>
</evidence>
<dbReference type="GO" id="GO:0005524">
    <property type="term" value="F:ATP binding"/>
    <property type="evidence" value="ECO:0007669"/>
    <property type="project" value="InterPro"/>
</dbReference>
<accession>A0A3Q0J1M7</accession>
<keyword evidence="3" id="KW-0418">Kinase</keyword>
<evidence type="ECO:0000256" key="4">
    <source>
        <dbReference type="SAM" id="Coils"/>
    </source>
</evidence>
<keyword evidence="1" id="KW-0808">Transferase</keyword>
<dbReference type="PANTHER" id="PTHR23359">
    <property type="entry name" value="NUCLEOTIDE KINASE"/>
    <property type="match status" value="1"/>
</dbReference>
<dbReference type="STRING" id="121845.A0A3Q0J1M7"/>
<dbReference type="GO" id="GO:0019205">
    <property type="term" value="F:nucleobase-containing compound kinase activity"/>
    <property type="evidence" value="ECO:0007669"/>
    <property type="project" value="InterPro"/>
</dbReference>
<keyword evidence="6" id="KW-1185">Reference proteome</keyword>
<proteinExistence type="predicted"/>
<evidence type="ECO:0000256" key="3">
    <source>
        <dbReference type="ARBA" id="ARBA00022777"/>
    </source>
</evidence>
<sequence>MLPNYKIDPALTPHSQNIVVISNLLPWQLTKPLLYADESDEIPMAFNERRLKKRKSHPDYENLLDLETFCLDSRRELKKNKNFQLHIVGSGIPYGLEEDIFYHWFALGYTNSDLTSLPVVNQGTNLVPTIHINELVKIIGHLVNNPRSVKKAYCIAVDNDSNTLADIVKAVSRLFTKHGAIYHVPLEEFEQTYPKDLVYSLDQKKTALDLLTSHLPVESNFVEDFGKEMNLVQKNFVNNMRNTLKAFLKSHNLKPIKILIHGPPMSGKTELTRKLADYYGLQYLSPLDVLDNRKRYLRKQIKYCDHQIELLNLMNMSENENFDFDVMEEIDRNESNKPEDDSLKSEGDMNLETLSGKLMAYMEELRTLEELASKDRDQYESILRDMYLEVLRRKSVQYHGYVMDGWPDSYEACQLLFAKDKKEGEEEEEEENEESEEEEEDKEEEEGVNRALELVNKNLLPDLVISLEASQDWALSRFIAFMSDHPELFSPKQSLHEMDDRLGLFAPSSTHLFFLSDDMSENENEEVGENRWIRHFVKDYQLFR</sequence>
<dbReference type="AlphaFoldDB" id="A0A3Q0J1M7"/>
<reference evidence="7" key="1">
    <citation type="submission" date="2025-08" db="UniProtKB">
        <authorList>
            <consortium name="RefSeq"/>
        </authorList>
    </citation>
    <scope>IDENTIFICATION</scope>
</reference>
<dbReference type="SUPFAM" id="SSF51735">
    <property type="entry name" value="NAD(P)-binding Rossmann-fold domains"/>
    <property type="match status" value="1"/>
</dbReference>
<dbReference type="GO" id="GO:0006139">
    <property type="term" value="P:nucleobase-containing compound metabolic process"/>
    <property type="evidence" value="ECO:0007669"/>
    <property type="project" value="InterPro"/>
</dbReference>
<dbReference type="Gene3D" id="3.40.50.300">
    <property type="entry name" value="P-loop containing nucleotide triphosphate hydrolases"/>
    <property type="match status" value="1"/>
</dbReference>
<evidence type="ECO:0000256" key="1">
    <source>
        <dbReference type="ARBA" id="ARBA00022679"/>
    </source>
</evidence>
<evidence type="ECO:0000256" key="2">
    <source>
        <dbReference type="ARBA" id="ARBA00022741"/>
    </source>
</evidence>
<dbReference type="KEGG" id="dci:103513344"/>
<feature type="coiled-coil region" evidence="4">
    <location>
        <begin position="351"/>
        <end position="378"/>
    </location>
</feature>
<feature type="region of interest" description="Disordered" evidence="5">
    <location>
        <begin position="421"/>
        <end position="448"/>
    </location>
</feature>
<dbReference type="Proteomes" id="UP000079169">
    <property type="component" value="Unplaced"/>
</dbReference>
<dbReference type="InterPro" id="IPR027417">
    <property type="entry name" value="P-loop_NTPase"/>
</dbReference>
<protein>
    <submittedName>
        <fullName evidence="7">Adenylate kinase 7-like</fullName>
    </submittedName>
</protein>
<evidence type="ECO:0000256" key="5">
    <source>
        <dbReference type="SAM" id="MobiDB-lite"/>
    </source>
</evidence>
<dbReference type="InterPro" id="IPR036291">
    <property type="entry name" value="NAD(P)-bd_dom_sf"/>
</dbReference>
<name>A0A3Q0J1M7_DIACI</name>
<gene>
    <name evidence="7" type="primary">LOC103513344</name>
</gene>